<dbReference type="Bgee" id="ENSG00000108433">
    <property type="expression patterns" value="Expressed in buccal mucosa cell and 202 other cell types or tissues"/>
</dbReference>
<organism evidence="1 2">
    <name type="scientific">Homo sapiens</name>
    <name type="common">Human</name>
    <dbReference type="NCBI Taxonomy" id="9606"/>
    <lineage>
        <taxon>Eukaryota</taxon>
        <taxon>Metazoa</taxon>
        <taxon>Chordata</taxon>
        <taxon>Craniata</taxon>
        <taxon>Vertebrata</taxon>
        <taxon>Euteleostomi</taxon>
        <taxon>Mammalia</taxon>
        <taxon>Eutheria</taxon>
        <taxon>Euarchontoglires</taxon>
        <taxon>Primates</taxon>
        <taxon>Haplorrhini</taxon>
        <taxon>Catarrhini</taxon>
        <taxon>Hominidae</taxon>
        <taxon>Homo</taxon>
    </lineage>
</organism>
<dbReference type="Antibodypedia" id="3382">
    <property type="antibodies" value="146 antibodies from 25 providers"/>
</dbReference>
<reference evidence="1" key="5">
    <citation type="submission" date="2025-09" db="UniProtKB">
        <authorList>
            <consortium name="Ensembl"/>
        </authorList>
    </citation>
    <scope>IDENTIFICATION</scope>
</reference>
<gene>
    <name evidence="1" type="primary">GOSR2</name>
</gene>
<dbReference type="VEuPathDB" id="HostDB:ENSG00000108433"/>
<name>A0A1W2PP28_HUMAN</name>
<evidence type="ECO:0007829" key="3">
    <source>
        <dbReference type="PeptideAtlas" id="A0A1W2PP28"/>
    </source>
</evidence>
<dbReference type="Proteomes" id="UP000005640">
    <property type="component" value="Chromosome 17"/>
</dbReference>
<keyword evidence="3 4" id="KW-1267">Proteomics identification</keyword>
<dbReference type="ChiTaRS" id="GOSR2">
    <property type="organism name" value="human"/>
</dbReference>
<protein>
    <submittedName>
        <fullName evidence="1">Golgi SNAP receptor complex member 2</fullName>
    </submittedName>
</protein>
<accession>A0A1W2PP28</accession>
<dbReference type="MassIVE" id="A0A1W2PP28"/>
<reference evidence="1" key="4">
    <citation type="submission" date="2025-08" db="UniProtKB">
        <authorList>
            <consortium name="Ensembl"/>
        </authorList>
    </citation>
    <scope>IDENTIFICATION</scope>
</reference>
<dbReference type="ExpressionAtlas" id="A0A1W2PP28">
    <property type="expression patterns" value="baseline and differential"/>
</dbReference>
<sequence length="76" mass="8556">MDESLQFNSSLQKVHNGMDDLILDGHNILDGLRTQRLTLKVGSLLGDREKASCFSLIQQFSNCVYILITCPQIVIF</sequence>
<evidence type="ECO:0000313" key="1">
    <source>
        <dbReference type="Ensembl" id="ENSP00000491283.1"/>
    </source>
</evidence>
<evidence type="ECO:0000313" key="2">
    <source>
        <dbReference type="Proteomes" id="UP000005640"/>
    </source>
</evidence>
<reference evidence="1 2" key="2">
    <citation type="journal article" date="2004" name="Nature">
        <title>Finishing the euchromatic sequence of the human genome.</title>
        <authorList>
            <consortium name="International Human Genome Sequencing Consortium"/>
        </authorList>
    </citation>
    <scope>NUCLEOTIDE SEQUENCE [LARGE SCALE GENOMIC DNA]</scope>
</reference>
<keyword evidence="2" id="KW-1185">Reference proteome</keyword>
<dbReference type="GeneTree" id="ENSGT00950000183192"/>
<reference evidence="1 2" key="3">
    <citation type="journal article" date="2006" name="Nature">
        <title>DNA sequence of human chromosome 17 and analysis of rearrangement in the human lineage.</title>
        <authorList>
            <person name="Zody M.C."/>
            <person name="Garber M."/>
            <person name="Adams D.J."/>
            <person name="Sharpe T."/>
            <person name="Harrow J."/>
            <person name="Lupski J.R."/>
            <person name="Nicholson C."/>
            <person name="Searle S.M."/>
            <person name="Wilming L."/>
            <person name="Young S.K."/>
            <person name="Abouelleil A."/>
            <person name="Allen N.R."/>
            <person name="Bi W."/>
            <person name="Bloom T."/>
            <person name="Borowsky M.L."/>
            <person name="Bugalter B.E."/>
            <person name="Butler J."/>
            <person name="Chang J.L."/>
            <person name="Chen C.K."/>
            <person name="Cook A."/>
            <person name="Corum B."/>
            <person name="Cuomo C.A."/>
            <person name="de Jong P.J."/>
            <person name="DeCaprio D."/>
            <person name="Dewar K."/>
            <person name="FitzGerald M."/>
            <person name="Gilbert J."/>
            <person name="Gibson R."/>
            <person name="Gnerre S."/>
            <person name="Goldstein S."/>
            <person name="Grafham D.V."/>
            <person name="Grocock R."/>
            <person name="Hafez N."/>
            <person name="Hagopian D.S."/>
            <person name="Hart E."/>
            <person name="Norman C.H."/>
            <person name="Humphray S."/>
            <person name="Jaffe D.B."/>
            <person name="Jones M."/>
            <person name="Kamal M."/>
            <person name="Khodiyar V.K."/>
            <person name="LaButti K."/>
            <person name="Laird G."/>
            <person name="Lehoczky J."/>
            <person name="Liu X."/>
            <person name="Lokyitsang T."/>
            <person name="Loveland J."/>
            <person name="Lui A."/>
            <person name="Macdonald P."/>
            <person name="Major J.E."/>
            <person name="Matthews L."/>
            <person name="Mauceli E."/>
            <person name="McCarroll S.A."/>
            <person name="Mihalev A.H."/>
            <person name="Mudge J."/>
            <person name="Nguyen C."/>
            <person name="Nicol R."/>
            <person name="O'Leary S.B."/>
            <person name="Osoegawa K."/>
            <person name="Schwartz D.C."/>
            <person name="Shaw-Smith C."/>
            <person name="Stankiewicz P."/>
            <person name="Steward C."/>
            <person name="Swarbreck D."/>
            <person name="Venkataraman V."/>
            <person name="Whittaker C.A."/>
            <person name="Yang X."/>
            <person name="Zimmer A.R."/>
            <person name="Bradley A."/>
            <person name="Hubbard T."/>
            <person name="Birren B.W."/>
            <person name="Rogers J."/>
            <person name="Lander E.S."/>
            <person name="Nusbaum C."/>
        </authorList>
    </citation>
    <scope>NUCLEOTIDE SEQUENCE [LARGE SCALE GENOMIC DNA]</scope>
</reference>
<dbReference type="EMBL" id="AC005670">
    <property type="status" value="NOT_ANNOTATED_CDS"/>
    <property type="molecule type" value="Genomic_DNA"/>
</dbReference>
<dbReference type="AlphaFoldDB" id="A0A1W2PP28"/>
<dbReference type="OpenTargets" id="ENSG00000108433"/>
<evidence type="ECO:0007829" key="4">
    <source>
        <dbReference type="ProteomicsDB" id="A0A1W2PP28"/>
    </source>
</evidence>
<reference evidence="1 2" key="1">
    <citation type="journal article" date="2001" name="Nature">
        <title>Initial sequencing and analysis of the human genome.</title>
        <authorList>
            <consortium name="International Human Genome Sequencing Consortium"/>
            <person name="Lander E.S."/>
            <person name="Linton L.M."/>
            <person name="Birren B."/>
            <person name="Nusbaum C."/>
            <person name="Zody M.C."/>
            <person name="Baldwin J."/>
            <person name="Devon K."/>
            <person name="Dewar K."/>
            <person name="Doyle M."/>
            <person name="FitzHugh W."/>
            <person name="Funke R."/>
            <person name="Gage D."/>
            <person name="Harris K."/>
            <person name="Heaford A."/>
            <person name="Howland J."/>
            <person name="Kann L."/>
            <person name="Lehoczky J."/>
            <person name="LeVine R."/>
            <person name="McEwan P."/>
            <person name="McKernan K."/>
            <person name="Meldrim J."/>
            <person name="Mesirov J.P."/>
            <person name="Miranda C."/>
            <person name="Morris W."/>
            <person name="Naylor J."/>
            <person name="Raymond C."/>
            <person name="Rosetti M."/>
            <person name="Santos R."/>
            <person name="Sheridan A."/>
            <person name="Sougnez C."/>
            <person name="Stange-Thomann N."/>
            <person name="Stojanovic N."/>
            <person name="Subramanian A."/>
            <person name="Wyman D."/>
            <person name="Rogers J."/>
            <person name="Sulston J."/>
            <person name="Ainscough R."/>
            <person name="Beck S."/>
            <person name="Bentley D."/>
            <person name="Burton J."/>
            <person name="Clee C."/>
            <person name="Carter N."/>
            <person name="Coulson A."/>
            <person name="Deadman R."/>
            <person name="Deloukas P."/>
            <person name="Dunham A."/>
            <person name="Dunham I."/>
            <person name="Durbin R."/>
            <person name="French L."/>
            <person name="Grafham D."/>
            <person name="Gregory S."/>
            <person name="Hubbard T."/>
            <person name="Humphray S."/>
            <person name="Hunt A."/>
            <person name="Jones M."/>
            <person name="Lloyd C."/>
            <person name="McMurray A."/>
            <person name="Matthews L."/>
            <person name="Mercer S."/>
            <person name="Milne S."/>
            <person name="Mullikin J.C."/>
            <person name="Mungall A."/>
            <person name="Plumb R."/>
            <person name="Ross M."/>
            <person name="Shownkeen R."/>
            <person name="Sims S."/>
            <person name="Waterston R.H."/>
            <person name="Wilson R.K."/>
            <person name="Hillier L.W."/>
            <person name="McPherson J.D."/>
            <person name="Marra M.A."/>
            <person name="Mardis E.R."/>
            <person name="Fulton L.A."/>
            <person name="Chinwalla A.T."/>
            <person name="Pepin K.H."/>
            <person name="Gish W.R."/>
            <person name="Chissoe S.L."/>
            <person name="Wendl M.C."/>
            <person name="Delehaunty K.D."/>
            <person name="Miner T.L."/>
            <person name="Delehaunty A."/>
            <person name="Kramer J.B."/>
            <person name="Cook L.L."/>
            <person name="Fulton R.S."/>
            <person name="Johnson D.L."/>
            <person name="Minx P.J."/>
            <person name="Clifton S.W."/>
            <person name="Hawkins T."/>
            <person name="Branscomb E."/>
            <person name="Predki P."/>
            <person name="Richardson P."/>
            <person name="Wenning S."/>
            <person name="Slezak T."/>
            <person name="Doggett N."/>
            <person name="Cheng J.F."/>
            <person name="Olsen A."/>
            <person name="Lucas S."/>
            <person name="Elkin C."/>
            <person name="Uberbacher E."/>
            <person name="Frazier M."/>
            <person name="Gibbs R.A."/>
            <person name="Muzny D.M."/>
            <person name="Scherer S.E."/>
            <person name="Bouck J.B."/>
            <person name="Sodergren E.J."/>
            <person name="Worley K.C."/>
            <person name="Rives C.M."/>
            <person name="Gorrell J.H."/>
            <person name="Metzker M.L."/>
            <person name="Naylor S.L."/>
            <person name="Kucherlapati R.S."/>
            <person name="Nelson D.L."/>
            <person name="Weinstock G.M."/>
            <person name="Sakaki Y."/>
            <person name="Fujiyama A."/>
            <person name="Hattori M."/>
            <person name="Yada T."/>
            <person name="Toyoda A."/>
            <person name="Itoh T."/>
            <person name="Kawagoe C."/>
            <person name="Watanabe H."/>
            <person name="Totoki Y."/>
            <person name="Taylor T."/>
            <person name="Weissenbach J."/>
            <person name="Heilig R."/>
            <person name="Saurin W."/>
            <person name="Artiguenave F."/>
            <person name="Brottier P."/>
            <person name="Bruls T."/>
            <person name="Pelletier E."/>
            <person name="Robert C."/>
            <person name="Wincker P."/>
            <person name="Smith D.R."/>
            <person name="Doucette-Stamm L."/>
            <person name="Rubenfield M."/>
            <person name="Weinstock K."/>
            <person name="Lee H.M."/>
            <person name="Dubois J."/>
            <person name="Rosenthal A."/>
            <person name="Platzer M."/>
            <person name="Nyakatura G."/>
            <person name="Taudien S."/>
            <person name="Rump A."/>
            <person name="Yang H."/>
            <person name="Yu J."/>
            <person name="Wang J."/>
            <person name="Huang G."/>
            <person name="Gu J."/>
            <person name="Hood L."/>
            <person name="Rowen L."/>
            <person name="Madan A."/>
            <person name="Qin S."/>
            <person name="Davis R.W."/>
            <person name="Federspiel N.A."/>
            <person name="Abola A.P."/>
            <person name="Proctor M.J."/>
            <person name="Myers R.M."/>
            <person name="Schmutz J."/>
            <person name="Dickson M."/>
            <person name="Grimwood J."/>
            <person name="Cox D.R."/>
            <person name="Olson M.V."/>
            <person name="Kaul R."/>
            <person name="Raymond C."/>
            <person name="Shimizu N."/>
            <person name="Kawasaki K."/>
            <person name="Minoshima S."/>
            <person name="Evans G.A."/>
            <person name="Athanasiou M."/>
            <person name="Schultz R."/>
            <person name="Roe B.A."/>
            <person name="Chen F."/>
            <person name="Pan H."/>
            <person name="Ramser J."/>
            <person name="Lehrach H."/>
            <person name="Reinhardt R."/>
            <person name="McCombie W.R."/>
            <person name="de la Bastide M."/>
            <person name="Dedhia N."/>
            <person name="Blocker H."/>
            <person name="Hornischer K."/>
            <person name="Nordsiek G."/>
            <person name="Agarwala R."/>
            <person name="Aravind L."/>
            <person name="Bailey J.A."/>
            <person name="Bateman A."/>
            <person name="Batzoglou S."/>
            <person name="Birney E."/>
            <person name="Bork P."/>
            <person name="Brown D.G."/>
            <person name="Burge C.B."/>
            <person name="Cerutti L."/>
            <person name="Chen H.C."/>
            <person name="Church D."/>
            <person name="Clamp M."/>
            <person name="Copley R.R."/>
            <person name="Doerks T."/>
            <person name="Eddy S.R."/>
            <person name="Eichler E.E."/>
            <person name="Furey T.S."/>
            <person name="Galagan J."/>
            <person name="Gilbert J.G."/>
            <person name="Harmon C."/>
            <person name="Hayashizaki Y."/>
            <person name="Haussler D."/>
            <person name="Hermjakob H."/>
            <person name="Hokamp K."/>
            <person name="Jang W."/>
            <person name="Johnson L.S."/>
            <person name="Jones T.A."/>
            <person name="Kasif S."/>
            <person name="Kaspryzk A."/>
            <person name="Kennedy S."/>
            <person name="Kent W.J."/>
            <person name="Kitts P."/>
            <person name="Koonin E.V."/>
            <person name="Korf I."/>
            <person name="Kulp D."/>
            <person name="Lancet D."/>
            <person name="Lowe T.M."/>
            <person name="McLysaght A."/>
            <person name="Mikkelsen T."/>
            <person name="Moran J.V."/>
            <person name="Mulder N."/>
            <person name="Pollara V.J."/>
            <person name="Ponting C.P."/>
            <person name="Schuler G."/>
            <person name="Schultz J."/>
            <person name="Slater G."/>
            <person name="Smit A.F."/>
            <person name="Stupka E."/>
            <person name="Szustakowski J."/>
            <person name="Thierry-Mieg D."/>
            <person name="Thierry-Mieg J."/>
            <person name="Wagner L."/>
            <person name="Wallis J."/>
            <person name="Wheeler R."/>
            <person name="Williams A."/>
            <person name="Wolf Y.I."/>
            <person name="Wolfe K.H."/>
            <person name="Yang S.P."/>
            <person name="Yeh R.F."/>
            <person name="Collins F."/>
            <person name="Guyer M.S."/>
            <person name="Peterson J."/>
            <person name="Felsenfeld A."/>
            <person name="Wetterstrand K.A."/>
            <person name="Patrinos A."/>
            <person name="Morgan M.J."/>
            <person name="de Jong P."/>
            <person name="Catanese J.J."/>
            <person name="Osoegawa K."/>
            <person name="Shizuya H."/>
            <person name="Choi S."/>
            <person name="Chen Y.J."/>
        </authorList>
    </citation>
    <scope>NUCLEOTIDE SEQUENCE [LARGE SCALE GENOMIC DNA]</scope>
</reference>
<dbReference type="SMR" id="A0A1W2PP28"/>
<proteinExistence type="evidence at protein level"/>
<dbReference type="HGNC" id="HGNC:4431">
    <property type="gene designation" value="GOSR2"/>
</dbReference>
<dbReference type="Ensembl" id="ENST00000639031.1">
    <property type="protein sequence ID" value="ENSP00000491283.1"/>
    <property type="gene ID" value="ENSG00000108433.17"/>
</dbReference>
<dbReference type="OrthoDB" id="158360at2759"/>